<evidence type="ECO:0000256" key="1">
    <source>
        <dbReference type="ARBA" id="ARBA00001970"/>
    </source>
</evidence>
<comment type="catalytic activity">
    <reaction evidence="11">
        <text>Fe(II)-heme o + 2 A + H2O = Fe(II)-heme a + 2 AH2</text>
        <dbReference type="Rhea" id="RHEA:63388"/>
        <dbReference type="ChEBI" id="CHEBI:13193"/>
        <dbReference type="ChEBI" id="CHEBI:15377"/>
        <dbReference type="ChEBI" id="CHEBI:17499"/>
        <dbReference type="ChEBI" id="CHEBI:60530"/>
        <dbReference type="ChEBI" id="CHEBI:61715"/>
        <dbReference type="EC" id="1.17.99.9"/>
    </reaction>
    <physiologicalReaction direction="left-to-right" evidence="11">
        <dbReference type="Rhea" id="RHEA:63389"/>
    </physiologicalReaction>
</comment>
<gene>
    <name evidence="13" type="ORF">UPYG_G00320940</name>
</gene>
<evidence type="ECO:0000256" key="10">
    <source>
        <dbReference type="ARBA" id="ARBA00044501"/>
    </source>
</evidence>
<dbReference type="PANTHER" id="PTHR23289">
    <property type="entry name" value="CYTOCHROME C OXIDASE ASSEMBLY PROTEIN COX15"/>
    <property type="match status" value="1"/>
</dbReference>
<feature type="transmembrane region" description="Helical" evidence="12">
    <location>
        <begin position="352"/>
        <end position="376"/>
    </location>
</feature>
<dbReference type="PANTHER" id="PTHR23289:SF2">
    <property type="entry name" value="CYTOCHROME C OXIDASE ASSEMBLY PROTEIN COX15 HOMOLOG"/>
    <property type="match status" value="1"/>
</dbReference>
<comment type="cofactor">
    <cofactor evidence="1">
        <name>heme b</name>
        <dbReference type="ChEBI" id="CHEBI:60344"/>
    </cofactor>
</comment>
<keyword evidence="6" id="KW-0560">Oxidoreductase</keyword>
<dbReference type="AlphaFoldDB" id="A0ABD0W0D2"/>
<comment type="pathway">
    <text evidence="10">Porphyrin-containing compound metabolism; heme A biosynthesis; heme A from heme O: step 1/1.</text>
</comment>
<evidence type="ECO:0000256" key="3">
    <source>
        <dbReference type="ARBA" id="ARBA00022692"/>
    </source>
</evidence>
<comment type="subcellular location">
    <subcellularLocation>
        <location evidence="2">Membrane</location>
        <topology evidence="2">Multi-pass membrane protein</topology>
    </subcellularLocation>
</comment>
<dbReference type="Proteomes" id="UP001557470">
    <property type="component" value="Unassembled WGS sequence"/>
</dbReference>
<keyword evidence="7" id="KW-0408">Iron</keyword>
<dbReference type="EMBL" id="JAGEUA010000010">
    <property type="protein sequence ID" value="KAL0964214.1"/>
    <property type="molecule type" value="Genomic_DNA"/>
</dbReference>
<keyword evidence="3 12" id="KW-0812">Transmembrane</keyword>
<keyword evidence="5 12" id="KW-1133">Transmembrane helix</keyword>
<feature type="transmembrane region" description="Helical" evidence="12">
    <location>
        <begin position="219"/>
        <end position="243"/>
    </location>
</feature>
<dbReference type="InterPro" id="IPR009003">
    <property type="entry name" value="Peptidase_S1_PA"/>
</dbReference>
<evidence type="ECO:0008006" key="15">
    <source>
        <dbReference type="Google" id="ProtNLM"/>
    </source>
</evidence>
<evidence type="ECO:0000256" key="7">
    <source>
        <dbReference type="ARBA" id="ARBA00023004"/>
    </source>
</evidence>
<evidence type="ECO:0000256" key="12">
    <source>
        <dbReference type="SAM" id="Phobius"/>
    </source>
</evidence>
<dbReference type="HAMAP" id="MF_01665">
    <property type="entry name" value="HemeA_synth_type2"/>
    <property type="match status" value="1"/>
</dbReference>
<evidence type="ECO:0000256" key="4">
    <source>
        <dbReference type="ARBA" id="ARBA00022723"/>
    </source>
</evidence>
<feature type="transmembrane region" description="Helical" evidence="12">
    <location>
        <begin position="151"/>
        <end position="169"/>
    </location>
</feature>
<evidence type="ECO:0000256" key="5">
    <source>
        <dbReference type="ARBA" id="ARBA00022989"/>
    </source>
</evidence>
<proteinExistence type="inferred from homology"/>
<keyword evidence="8" id="KW-0350">Heme biosynthesis</keyword>
<accession>A0ABD0W0D2</accession>
<evidence type="ECO:0000256" key="9">
    <source>
        <dbReference type="ARBA" id="ARBA00023136"/>
    </source>
</evidence>
<keyword evidence="14" id="KW-1185">Reference proteome</keyword>
<dbReference type="InterPro" id="IPR003780">
    <property type="entry name" value="COX15/CtaA_fam"/>
</dbReference>
<keyword evidence="9 12" id="KW-0472">Membrane</keyword>
<keyword evidence="4" id="KW-0479">Metal-binding</keyword>
<feature type="transmembrane region" description="Helical" evidence="12">
    <location>
        <begin position="323"/>
        <end position="340"/>
    </location>
</feature>
<dbReference type="SUPFAM" id="SSF50494">
    <property type="entry name" value="Trypsin-like serine proteases"/>
    <property type="match status" value="1"/>
</dbReference>
<organism evidence="13 14">
    <name type="scientific">Umbra pygmaea</name>
    <name type="common">Eastern mudminnow</name>
    <dbReference type="NCBI Taxonomy" id="75934"/>
    <lineage>
        <taxon>Eukaryota</taxon>
        <taxon>Metazoa</taxon>
        <taxon>Chordata</taxon>
        <taxon>Craniata</taxon>
        <taxon>Vertebrata</taxon>
        <taxon>Euteleostomi</taxon>
        <taxon>Actinopterygii</taxon>
        <taxon>Neopterygii</taxon>
        <taxon>Teleostei</taxon>
        <taxon>Protacanthopterygii</taxon>
        <taxon>Esociformes</taxon>
        <taxon>Umbridae</taxon>
        <taxon>Umbra</taxon>
    </lineage>
</organism>
<feature type="transmembrane region" description="Helical" evidence="12">
    <location>
        <begin position="69"/>
        <end position="89"/>
    </location>
</feature>
<name>A0ABD0W0D2_UMBPY</name>
<evidence type="ECO:0000313" key="14">
    <source>
        <dbReference type="Proteomes" id="UP001557470"/>
    </source>
</evidence>
<dbReference type="GO" id="GO:0120547">
    <property type="term" value="F:heme A synthase activity"/>
    <property type="evidence" value="ECO:0007669"/>
    <property type="project" value="UniProtKB-EC"/>
</dbReference>
<sequence>MLLPSLRMRLSFCCRITGRGFQKYSQNPPLGQWLVKRTQHSFPSEAGANIATVGASLPNAATNRIVGRWLLGCSGLVVGAVVLGGVTRLTESGLSMVDWHLVREMKPPQSQAEWEAEFAKYQQFPEFKIMNHDMSLSEFKFIFYMEWGHRMWGRLVGLAYVLPTIYFWKKGYFNRSMKGRALGLCGFVFFQGLLGWYMVKSGLEEKPESYDVPRVSQYRLSAHLGSALVLYCASLWTGLTLMVEPHKLANTKRLNQLRRFAKGTAGLVFLTALSGAFVAGLDAGLVYNSFPLMGDRWIPDDLLAFSPTFKNIFENPTTVQFDHRVLAMSSLAAITGLYMFTRKMMLPRRAKIAISCLTAMAYTQVLLGISTLLLYVPTPLAATHQAGSVALLSLAIWVLAELRKVAK</sequence>
<reference evidence="13 14" key="1">
    <citation type="submission" date="2024-06" db="EMBL/GenBank/DDBJ databases">
        <authorList>
            <person name="Pan Q."/>
            <person name="Wen M."/>
            <person name="Jouanno E."/>
            <person name="Zahm M."/>
            <person name="Klopp C."/>
            <person name="Cabau C."/>
            <person name="Louis A."/>
            <person name="Berthelot C."/>
            <person name="Parey E."/>
            <person name="Roest Crollius H."/>
            <person name="Montfort J."/>
            <person name="Robinson-Rechavi M."/>
            <person name="Bouchez O."/>
            <person name="Lampietro C."/>
            <person name="Lopez Roques C."/>
            <person name="Donnadieu C."/>
            <person name="Postlethwait J."/>
            <person name="Bobe J."/>
            <person name="Verreycken H."/>
            <person name="Guiguen Y."/>
        </authorList>
    </citation>
    <scope>NUCLEOTIDE SEQUENCE [LARGE SCALE GENOMIC DNA]</scope>
    <source>
        <strain evidence="13">Up_M1</strain>
        <tissue evidence="13">Testis</tissue>
    </source>
</reference>
<feature type="transmembrane region" description="Helical" evidence="12">
    <location>
        <begin position="264"/>
        <end position="287"/>
    </location>
</feature>
<dbReference type="GO" id="GO:0016020">
    <property type="term" value="C:membrane"/>
    <property type="evidence" value="ECO:0007669"/>
    <property type="project" value="UniProtKB-SubCell"/>
</dbReference>
<evidence type="ECO:0000256" key="6">
    <source>
        <dbReference type="ARBA" id="ARBA00023002"/>
    </source>
</evidence>
<evidence type="ECO:0000256" key="11">
    <source>
        <dbReference type="ARBA" id="ARBA00048044"/>
    </source>
</evidence>
<feature type="transmembrane region" description="Helical" evidence="12">
    <location>
        <begin position="382"/>
        <end position="400"/>
    </location>
</feature>
<evidence type="ECO:0000313" key="13">
    <source>
        <dbReference type="EMBL" id="KAL0964214.1"/>
    </source>
</evidence>
<feature type="transmembrane region" description="Helical" evidence="12">
    <location>
        <begin position="181"/>
        <end position="199"/>
    </location>
</feature>
<evidence type="ECO:0000256" key="8">
    <source>
        <dbReference type="ARBA" id="ARBA00023133"/>
    </source>
</evidence>
<evidence type="ECO:0000256" key="2">
    <source>
        <dbReference type="ARBA" id="ARBA00004141"/>
    </source>
</evidence>
<dbReference type="GO" id="GO:0006783">
    <property type="term" value="P:heme biosynthetic process"/>
    <property type="evidence" value="ECO:0007669"/>
    <property type="project" value="UniProtKB-KW"/>
</dbReference>
<dbReference type="InterPro" id="IPR023754">
    <property type="entry name" value="HemeA_Synthase_type2"/>
</dbReference>
<dbReference type="Pfam" id="PF02628">
    <property type="entry name" value="COX15-CtaA"/>
    <property type="match status" value="1"/>
</dbReference>
<comment type="caution">
    <text evidence="13">The sequence shown here is derived from an EMBL/GenBank/DDBJ whole genome shotgun (WGS) entry which is preliminary data.</text>
</comment>
<protein>
    <recommendedName>
        <fullName evidence="15">Cytochrome c oxidase assembly homolog 15 (yeast)</fullName>
    </recommendedName>
</protein>
<dbReference type="GO" id="GO:0046872">
    <property type="term" value="F:metal ion binding"/>
    <property type="evidence" value="ECO:0007669"/>
    <property type="project" value="UniProtKB-KW"/>
</dbReference>